<dbReference type="PANTHER" id="PTHR12083:SF9">
    <property type="entry name" value="BIFUNCTIONAL POLYNUCLEOTIDE PHOSPHATASE_KINASE"/>
    <property type="match status" value="1"/>
</dbReference>
<dbReference type="Pfam" id="PF08645">
    <property type="entry name" value="PNK3P"/>
    <property type="match status" value="1"/>
</dbReference>
<gene>
    <name evidence="1" type="ORF">PPACK8108_LOCUS14584</name>
</gene>
<organism evidence="1 2">
    <name type="scientific">Phakopsora pachyrhizi</name>
    <name type="common">Asian soybean rust disease fungus</name>
    <dbReference type="NCBI Taxonomy" id="170000"/>
    <lineage>
        <taxon>Eukaryota</taxon>
        <taxon>Fungi</taxon>
        <taxon>Dikarya</taxon>
        <taxon>Basidiomycota</taxon>
        <taxon>Pucciniomycotina</taxon>
        <taxon>Pucciniomycetes</taxon>
        <taxon>Pucciniales</taxon>
        <taxon>Phakopsoraceae</taxon>
        <taxon>Phakopsora</taxon>
    </lineage>
</organism>
<dbReference type="InterPro" id="IPR023214">
    <property type="entry name" value="HAD_sf"/>
</dbReference>
<dbReference type="InterPro" id="IPR013954">
    <property type="entry name" value="PNK3P"/>
</dbReference>
<comment type="caution">
    <text evidence="1">The sequence shown here is derived from an EMBL/GenBank/DDBJ whole genome shotgun (WGS) entry which is preliminary data.</text>
</comment>
<evidence type="ECO:0000313" key="1">
    <source>
        <dbReference type="EMBL" id="CAH7681911.1"/>
    </source>
</evidence>
<dbReference type="GO" id="GO:0046404">
    <property type="term" value="F:ATP-dependent polydeoxyribonucleotide 5'-hydroxyl-kinase activity"/>
    <property type="evidence" value="ECO:0007669"/>
    <property type="project" value="TreeGrafter"/>
</dbReference>
<dbReference type="Gene3D" id="3.40.50.1000">
    <property type="entry name" value="HAD superfamily/HAD-like"/>
    <property type="match status" value="1"/>
</dbReference>
<reference evidence="1" key="1">
    <citation type="submission" date="2022-06" db="EMBL/GenBank/DDBJ databases">
        <authorList>
            <consortium name="SYNGENTA / RWTH Aachen University"/>
        </authorList>
    </citation>
    <scope>NUCLEOTIDE SEQUENCE</scope>
</reference>
<dbReference type="EMBL" id="CALTRL010003758">
    <property type="protein sequence ID" value="CAH7681911.1"/>
    <property type="molecule type" value="Genomic_DNA"/>
</dbReference>
<dbReference type="SUPFAM" id="SSF56784">
    <property type="entry name" value="HAD-like"/>
    <property type="match status" value="1"/>
</dbReference>
<dbReference type="PANTHER" id="PTHR12083">
    <property type="entry name" value="BIFUNCTIONAL POLYNUCLEOTIDE PHOSPHATASE/KINASE"/>
    <property type="match status" value="1"/>
</dbReference>
<dbReference type="FunFam" id="3.40.50.300:FF:000737">
    <property type="entry name" value="Bifunctional polynucleotide phosphatase/kinase"/>
    <property type="match status" value="1"/>
</dbReference>
<proteinExistence type="predicted"/>
<dbReference type="NCBIfam" id="TIGR01664">
    <property type="entry name" value="DNA-3'-Pase"/>
    <property type="match status" value="1"/>
</dbReference>
<dbReference type="InterPro" id="IPR036412">
    <property type="entry name" value="HAD-like_sf"/>
</dbReference>
<dbReference type="GO" id="GO:0003690">
    <property type="term" value="F:double-stranded DNA binding"/>
    <property type="evidence" value="ECO:0007669"/>
    <property type="project" value="TreeGrafter"/>
</dbReference>
<keyword evidence="1" id="KW-0418">Kinase</keyword>
<dbReference type="InterPro" id="IPR006551">
    <property type="entry name" value="Polynucleotide_phosphatase"/>
</dbReference>
<dbReference type="GO" id="GO:0046403">
    <property type="term" value="F:polynucleotide 3'-phosphatase activity"/>
    <property type="evidence" value="ECO:0007669"/>
    <property type="project" value="TreeGrafter"/>
</dbReference>
<dbReference type="NCBIfam" id="TIGR01662">
    <property type="entry name" value="HAD-SF-IIIA"/>
    <property type="match status" value="1"/>
</dbReference>
<sequence length="395" mass="45336">IKFTWLEPIEGSCLHGVYGVPKPTSKIAAFDIDGTLIKVKSGKKFPTDSEDWKLYNSNVPKRLKELYSENHTIILLSNQNFKSQKVANDFKEKLKQLARVFNVPFRVFAAREKDHFRKPLTGMWDYFIKHLNDNVSPDLNHCFFVGDAAGRPAKDGTAKDWTDTDRKLALNIGLTFFTPEEFFDGAPQRTDFILSGFSPLDHNHKEPAWHPETTPLSIHPIVRSDAVSDSSLIKRNPCEIVIFVGPPGVGKTRCFTKHFAPRGYVHVNQDTLKSNDKCLSKVMESIKSDQSCVVDNTNRSKSTRSAYIAIAKENGCRIRCIFFDSTLELARHNNIYRANYCKDENRQLLPQIAFDSYFKNFESPMIDEGFDEIKNLRFVFEGDEAQLKRWNQYLF</sequence>
<evidence type="ECO:0000313" key="2">
    <source>
        <dbReference type="Proteomes" id="UP001153365"/>
    </source>
</evidence>
<accession>A0AAV0B825</accession>
<dbReference type="FunFam" id="3.40.50.1000:FF:000307">
    <property type="entry name" value="Polynucleotide kinase 3'-phosphatase, putative"/>
    <property type="match status" value="1"/>
</dbReference>
<name>A0AAV0B825_PHAPC</name>
<dbReference type="SUPFAM" id="SSF52540">
    <property type="entry name" value="P-loop containing nucleoside triphosphate hydrolases"/>
    <property type="match status" value="1"/>
</dbReference>
<keyword evidence="1" id="KW-0808">Transferase</keyword>
<keyword evidence="2" id="KW-1185">Reference proteome</keyword>
<dbReference type="InterPro" id="IPR027417">
    <property type="entry name" value="P-loop_NTPase"/>
</dbReference>
<dbReference type="Gene3D" id="3.40.50.300">
    <property type="entry name" value="P-loop containing nucleotide triphosphate hydrolases"/>
    <property type="match status" value="1"/>
</dbReference>
<dbReference type="AlphaFoldDB" id="A0AAV0B825"/>
<feature type="non-terminal residue" evidence="1">
    <location>
        <position position="1"/>
    </location>
</feature>
<dbReference type="InterPro" id="IPR006549">
    <property type="entry name" value="HAD-SF_hydro_IIIA"/>
</dbReference>
<dbReference type="Proteomes" id="UP001153365">
    <property type="component" value="Unassembled WGS sequence"/>
</dbReference>
<dbReference type="Pfam" id="PF13671">
    <property type="entry name" value="AAA_33"/>
    <property type="match status" value="1"/>
</dbReference>
<protein>
    <submittedName>
        <fullName evidence="1">Polynucleotide kinase 3'-phosphatase</fullName>
    </submittedName>
</protein>
<dbReference type="GO" id="GO:0006281">
    <property type="term" value="P:DNA repair"/>
    <property type="evidence" value="ECO:0007669"/>
    <property type="project" value="TreeGrafter"/>
</dbReference>